<protein>
    <recommendedName>
        <fullName evidence="4">LppX_LprAFG lipoprotein</fullName>
    </recommendedName>
</protein>
<reference evidence="2 3" key="1">
    <citation type="submission" date="2020-07" db="EMBL/GenBank/DDBJ databases">
        <title>Genomic Encyclopedia of Type Strains, Phase IV (KMG-IV): sequencing the most valuable type-strain genomes for metagenomic binning, comparative biology and taxonomic classification.</title>
        <authorList>
            <person name="Goeker M."/>
        </authorList>
    </citation>
    <scope>NUCLEOTIDE SEQUENCE [LARGE SCALE GENOMIC DNA]</scope>
    <source>
        <strain evidence="2 3">DSM 45533</strain>
    </source>
</reference>
<dbReference type="AlphaFoldDB" id="A0A7W0CLK5"/>
<keyword evidence="3" id="KW-1185">Reference proteome</keyword>
<sequence>MRHSLAAAAISLAVLTGCGSQTGGGPQISATTAPTSQPPVAAAELKSAAEVSGVMARKLEELKSFRATMSGTNAGQPTSASMALELVSPGTFNIETTTEVQPGKKMRILILQEAIYIETPAGEPEPEPGKPWVKLPADNPMSKLFSQIGKMADPSQSARMAGVGELTAAAPDGDDTRYTIKIDMSKAMATPEMEKILEEMVGGVAGGTSGADPKAALEAMKKSLAGVVMTYDVWIDGQGLPTKVATRMPMAGAEQNIEMTFSDWGKVPPITAPPADRISSVNPFQQ</sequence>
<evidence type="ECO:0000313" key="2">
    <source>
        <dbReference type="EMBL" id="MBA2893442.1"/>
    </source>
</evidence>
<evidence type="ECO:0000256" key="1">
    <source>
        <dbReference type="SAM" id="MobiDB-lite"/>
    </source>
</evidence>
<evidence type="ECO:0008006" key="4">
    <source>
        <dbReference type="Google" id="ProtNLM"/>
    </source>
</evidence>
<dbReference type="RefSeq" id="WP_181612255.1">
    <property type="nucleotide sequence ID" value="NZ_BAABAM010000017.1"/>
</dbReference>
<feature type="region of interest" description="Disordered" evidence="1">
    <location>
        <begin position="264"/>
        <end position="286"/>
    </location>
</feature>
<dbReference type="EMBL" id="JACDUR010000005">
    <property type="protein sequence ID" value="MBA2893442.1"/>
    <property type="molecule type" value="Genomic_DNA"/>
</dbReference>
<accession>A0A7W0CLK5</accession>
<proteinExistence type="predicted"/>
<dbReference type="Proteomes" id="UP000530928">
    <property type="component" value="Unassembled WGS sequence"/>
</dbReference>
<organism evidence="2 3">
    <name type="scientific">Nonomuraea soli</name>
    <dbReference type="NCBI Taxonomy" id="1032476"/>
    <lineage>
        <taxon>Bacteria</taxon>
        <taxon>Bacillati</taxon>
        <taxon>Actinomycetota</taxon>
        <taxon>Actinomycetes</taxon>
        <taxon>Streptosporangiales</taxon>
        <taxon>Streptosporangiaceae</taxon>
        <taxon>Nonomuraea</taxon>
    </lineage>
</organism>
<comment type="caution">
    <text evidence="2">The sequence shown here is derived from an EMBL/GenBank/DDBJ whole genome shotgun (WGS) entry which is preliminary data.</text>
</comment>
<dbReference type="PROSITE" id="PS51257">
    <property type="entry name" value="PROKAR_LIPOPROTEIN"/>
    <property type="match status" value="1"/>
</dbReference>
<evidence type="ECO:0000313" key="3">
    <source>
        <dbReference type="Proteomes" id="UP000530928"/>
    </source>
</evidence>
<gene>
    <name evidence="2" type="ORF">HNR30_004803</name>
</gene>
<dbReference type="Gene3D" id="2.50.20.20">
    <property type="match status" value="1"/>
</dbReference>
<name>A0A7W0CLK5_9ACTN</name>